<evidence type="ECO:0000256" key="1">
    <source>
        <dbReference type="SAM" id="MobiDB-lite"/>
    </source>
</evidence>
<sequence length="106" mass="10763">MSKQKIRPTGMEGISTPANIQQVAQSGKTPALSPSEVANALGRAAEALRRANALLVVIGEGISSGRVNVLSIPEIVDIALDLTGLEAESAQEWADLAEKSAGGGAA</sequence>
<feature type="compositionally biased region" description="Polar residues" evidence="1">
    <location>
        <begin position="16"/>
        <end position="28"/>
    </location>
</feature>
<reference evidence="2 3" key="1">
    <citation type="submission" date="2018-06" db="EMBL/GenBank/DDBJ databases">
        <title>Genomic Encyclopedia of Type Strains, Phase III (KMG-III): the genomes of soil and plant-associated and newly described type strains.</title>
        <authorList>
            <person name="Whitman W."/>
        </authorList>
    </citation>
    <scope>NUCLEOTIDE SEQUENCE [LARGE SCALE GENOMIC DNA]</scope>
    <source>
        <strain evidence="2 3">CECT 7342</strain>
    </source>
</reference>
<dbReference type="RefSeq" id="WP_088589165.1">
    <property type="nucleotide sequence ID" value="NZ_CADIJU010000002.1"/>
</dbReference>
<evidence type="ECO:0000313" key="3">
    <source>
        <dbReference type="Proteomes" id="UP000252124"/>
    </source>
</evidence>
<accession>A0ABX9GD72</accession>
<dbReference type="Proteomes" id="UP000252124">
    <property type="component" value="Unassembled WGS sequence"/>
</dbReference>
<evidence type="ECO:0000313" key="2">
    <source>
        <dbReference type="EMBL" id="RBP19791.1"/>
    </source>
</evidence>
<name>A0ABX9GD72_9BURK</name>
<organism evidence="2 3">
    <name type="scientific">Achromobacter marplatensis</name>
    <dbReference type="NCBI Taxonomy" id="470868"/>
    <lineage>
        <taxon>Bacteria</taxon>
        <taxon>Pseudomonadati</taxon>
        <taxon>Pseudomonadota</taxon>
        <taxon>Betaproteobacteria</taxon>
        <taxon>Burkholderiales</taxon>
        <taxon>Alcaligenaceae</taxon>
        <taxon>Achromobacter</taxon>
    </lineage>
</organism>
<comment type="caution">
    <text evidence="2">The sequence shown here is derived from an EMBL/GenBank/DDBJ whole genome shotgun (WGS) entry which is preliminary data.</text>
</comment>
<proteinExistence type="predicted"/>
<protein>
    <submittedName>
        <fullName evidence="2">Uncharacterized protein</fullName>
    </submittedName>
</protein>
<gene>
    <name evidence="2" type="ORF">DFP87_104126</name>
</gene>
<feature type="region of interest" description="Disordered" evidence="1">
    <location>
        <begin position="1"/>
        <end position="32"/>
    </location>
</feature>
<dbReference type="GeneID" id="99730021"/>
<keyword evidence="3" id="KW-1185">Reference proteome</keyword>
<dbReference type="EMBL" id="QNRM01000004">
    <property type="protein sequence ID" value="RBP19791.1"/>
    <property type="molecule type" value="Genomic_DNA"/>
</dbReference>